<accession>A0A9N9KS23</accession>
<sequence length="222" mass="23969">MATIPNGAAQTSHYTRSQLPGAVKDSSIARSFTRSAFSYLIAITADLAEDIASKIKNHLGTVEFEDLGGSEFIEKSTNAHNIIRKLQAYLAEFPEEFRPQWPRSLETELLAGAKSSRATAAASSSLWTAIQILLFDLLIIADVRFHAVVGHFSSEIAVAYAAGYVTARDAICIASFRGYLISNMTKPRNGGDEAAMLVAGIAEGDARGLRDDEMSVDRVVVL</sequence>
<dbReference type="InterPro" id="IPR016035">
    <property type="entry name" value="Acyl_Trfase/lysoPLipase"/>
</dbReference>
<gene>
    <name evidence="4" type="ORF">HYFRA_00001211</name>
</gene>
<organism evidence="4 5">
    <name type="scientific">Hymenoscyphus fraxineus</name>
    <dbReference type="NCBI Taxonomy" id="746836"/>
    <lineage>
        <taxon>Eukaryota</taxon>
        <taxon>Fungi</taxon>
        <taxon>Dikarya</taxon>
        <taxon>Ascomycota</taxon>
        <taxon>Pezizomycotina</taxon>
        <taxon>Leotiomycetes</taxon>
        <taxon>Helotiales</taxon>
        <taxon>Helotiaceae</taxon>
        <taxon>Hymenoscyphus</taxon>
    </lineage>
</organism>
<dbReference type="OrthoDB" id="4920000at2759"/>
<dbReference type="GO" id="GO:0004312">
    <property type="term" value="F:fatty acid synthase activity"/>
    <property type="evidence" value="ECO:0007669"/>
    <property type="project" value="TreeGrafter"/>
</dbReference>
<keyword evidence="1" id="KW-0596">Phosphopantetheine</keyword>
<dbReference type="GO" id="GO:0006633">
    <property type="term" value="P:fatty acid biosynthetic process"/>
    <property type="evidence" value="ECO:0007669"/>
    <property type="project" value="TreeGrafter"/>
</dbReference>
<protein>
    <submittedName>
        <fullName evidence="4">Uncharacterized protein</fullName>
    </submittedName>
</protein>
<evidence type="ECO:0000256" key="3">
    <source>
        <dbReference type="ARBA" id="ARBA00022679"/>
    </source>
</evidence>
<evidence type="ECO:0000256" key="1">
    <source>
        <dbReference type="ARBA" id="ARBA00022450"/>
    </source>
</evidence>
<reference evidence="4" key="1">
    <citation type="submission" date="2021-07" db="EMBL/GenBank/DDBJ databases">
        <authorList>
            <person name="Durling M."/>
        </authorList>
    </citation>
    <scope>NUCLEOTIDE SEQUENCE</scope>
</reference>
<dbReference type="AlphaFoldDB" id="A0A9N9KS23"/>
<keyword evidence="2" id="KW-0597">Phosphoprotein</keyword>
<evidence type="ECO:0000313" key="4">
    <source>
        <dbReference type="EMBL" id="CAG8952464.1"/>
    </source>
</evidence>
<dbReference type="GO" id="GO:0044550">
    <property type="term" value="P:secondary metabolite biosynthetic process"/>
    <property type="evidence" value="ECO:0007669"/>
    <property type="project" value="TreeGrafter"/>
</dbReference>
<evidence type="ECO:0000313" key="5">
    <source>
        <dbReference type="Proteomes" id="UP000696280"/>
    </source>
</evidence>
<dbReference type="InterPro" id="IPR001227">
    <property type="entry name" value="Ac_transferase_dom_sf"/>
</dbReference>
<name>A0A9N9KS23_9HELO</name>
<keyword evidence="3" id="KW-0808">Transferase</keyword>
<dbReference type="PANTHER" id="PTHR43775">
    <property type="entry name" value="FATTY ACID SYNTHASE"/>
    <property type="match status" value="1"/>
</dbReference>
<dbReference type="PANTHER" id="PTHR43775:SF20">
    <property type="entry name" value="HYBRID PKS-NRPS SYNTHETASE APDA"/>
    <property type="match status" value="1"/>
</dbReference>
<dbReference type="Gene3D" id="3.40.366.10">
    <property type="entry name" value="Malonyl-Coenzyme A Acyl Carrier Protein, domain 2"/>
    <property type="match status" value="1"/>
</dbReference>
<proteinExistence type="predicted"/>
<keyword evidence="5" id="KW-1185">Reference proteome</keyword>
<dbReference type="Proteomes" id="UP000696280">
    <property type="component" value="Unassembled WGS sequence"/>
</dbReference>
<evidence type="ECO:0000256" key="2">
    <source>
        <dbReference type="ARBA" id="ARBA00022553"/>
    </source>
</evidence>
<dbReference type="EMBL" id="CAJVRL010000045">
    <property type="protein sequence ID" value="CAG8952464.1"/>
    <property type="molecule type" value="Genomic_DNA"/>
</dbReference>
<dbReference type="InterPro" id="IPR050091">
    <property type="entry name" value="PKS_NRPS_Biosynth_Enz"/>
</dbReference>
<dbReference type="SUPFAM" id="SSF52151">
    <property type="entry name" value="FabD/lysophospholipase-like"/>
    <property type="match status" value="1"/>
</dbReference>
<comment type="caution">
    <text evidence="4">The sequence shown here is derived from an EMBL/GenBank/DDBJ whole genome shotgun (WGS) entry which is preliminary data.</text>
</comment>